<dbReference type="InterPro" id="IPR006683">
    <property type="entry name" value="Thioestr_dom"/>
</dbReference>
<dbReference type="SUPFAM" id="SSF54637">
    <property type="entry name" value="Thioesterase/thiol ester dehydrase-isomerase"/>
    <property type="match status" value="1"/>
</dbReference>
<dbReference type="InterPro" id="IPR029069">
    <property type="entry name" value="HotDog_dom_sf"/>
</dbReference>
<dbReference type="PANTHER" id="PTHR42856:SF1">
    <property type="entry name" value="ACYL-COENZYME A THIOESTERASE PAAI"/>
    <property type="match status" value="1"/>
</dbReference>
<evidence type="ECO:0000313" key="4">
    <source>
        <dbReference type="Proteomes" id="UP001366166"/>
    </source>
</evidence>
<organism evidence="3 4">
    <name type="scientific">Desulfoferula mesophila</name>
    <dbReference type="NCBI Taxonomy" id="3058419"/>
    <lineage>
        <taxon>Bacteria</taxon>
        <taxon>Pseudomonadati</taxon>
        <taxon>Thermodesulfobacteriota</taxon>
        <taxon>Desulfarculia</taxon>
        <taxon>Desulfarculales</taxon>
        <taxon>Desulfarculaceae</taxon>
        <taxon>Desulfoferula</taxon>
    </lineage>
</organism>
<protein>
    <recommendedName>
        <fullName evidence="2">Thioesterase domain-containing protein</fullName>
    </recommendedName>
</protein>
<dbReference type="NCBIfam" id="TIGR00369">
    <property type="entry name" value="unchar_dom_1"/>
    <property type="match status" value="1"/>
</dbReference>
<dbReference type="Pfam" id="PF03061">
    <property type="entry name" value="4HBT"/>
    <property type="match status" value="1"/>
</dbReference>
<dbReference type="Proteomes" id="UP001366166">
    <property type="component" value="Chromosome"/>
</dbReference>
<evidence type="ECO:0000256" key="1">
    <source>
        <dbReference type="ARBA" id="ARBA00022801"/>
    </source>
</evidence>
<dbReference type="InterPro" id="IPR052723">
    <property type="entry name" value="Acyl-CoA_thioesterase_PaaI"/>
</dbReference>
<dbReference type="KEGG" id="dmp:FAK_11560"/>
<dbReference type="CDD" id="cd03443">
    <property type="entry name" value="PaaI_thioesterase"/>
    <property type="match status" value="1"/>
</dbReference>
<sequence length="144" mass="15208">MSALSERLAYARRIVGEDPVATLLGIQVVAVDEGAATVSLLPQPHHLNSLGRVHGSTLYALADQAMAVAANTLENPALVVESHISFLGKAEPERRLLAAARLRNASRKLSLWEVEISDDQGRLVALASGRGYHSAGAPLAAKPD</sequence>
<gene>
    <name evidence="3" type="ORF">FAK_11560</name>
</gene>
<accession>A0AAU9EDU3</accession>
<dbReference type="RefSeq" id="WP_338605817.1">
    <property type="nucleotide sequence ID" value="NZ_AP028679.1"/>
</dbReference>
<dbReference type="Gene3D" id="3.10.129.10">
    <property type="entry name" value="Hotdog Thioesterase"/>
    <property type="match status" value="1"/>
</dbReference>
<evidence type="ECO:0000259" key="2">
    <source>
        <dbReference type="Pfam" id="PF03061"/>
    </source>
</evidence>
<name>A0AAU9EDU3_9BACT</name>
<keyword evidence="1" id="KW-0378">Hydrolase</keyword>
<dbReference type="AlphaFoldDB" id="A0AAU9EDU3"/>
<proteinExistence type="predicted"/>
<dbReference type="GO" id="GO:0016289">
    <property type="term" value="F:acyl-CoA hydrolase activity"/>
    <property type="evidence" value="ECO:0007669"/>
    <property type="project" value="UniProtKB-ARBA"/>
</dbReference>
<feature type="domain" description="Thioesterase" evidence="2">
    <location>
        <begin position="51"/>
        <end position="125"/>
    </location>
</feature>
<dbReference type="PANTHER" id="PTHR42856">
    <property type="entry name" value="ACYL-COENZYME A THIOESTERASE PAAI"/>
    <property type="match status" value="1"/>
</dbReference>
<dbReference type="EMBL" id="AP028679">
    <property type="protein sequence ID" value="BEQ14090.1"/>
    <property type="molecule type" value="Genomic_DNA"/>
</dbReference>
<evidence type="ECO:0000313" key="3">
    <source>
        <dbReference type="EMBL" id="BEQ14090.1"/>
    </source>
</evidence>
<dbReference type="InterPro" id="IPR003736">
    <property type="entry name" value="PAAI_dom"/>
</dbReference>
<reference evidence="4" key="1">
    <citation type="journal article" date="2023" name="Arch. Microbiol.">
        <title>Desulfoferula mesophilus gen. nov. sp. nov., a mesophilic sulfate-reducing bacterium isolated from a brackish lake sediment.</title>
        <authorList>
            <person name="Watanabe T."/>
            <person name="Yabe T."/>
            <person name="Tsuji J.M."/>
            <person name="Fukui M."/>
        </authorList>
    </citation>
    <scope>NUCLEOTIDE SEQUENCE [LARGE SCALE GENOMIC DNA]</scope>
    <source>
        <strain evidence="4">12FAK</strain>
    </source>
</reference>
<keyword evidence="4" id="KW-1185">Reference proteome</keyword>